<protein>
    <submittedName>
        <fullName evidence="5">CopY family transcriptional regulator</fullName>
    </submittedName>
</protein>
<keyword evidence="2" id="KW-0805">Transcription regulation</keyword>
<evidence type="ECO:0000313" key="6">
    <source>
        <dbReference type="Proteomes" id="UP000245507"/>
    </source>
</evidence>
<name>A0A316TIP3_9ACTN</name>
<dbReference type="EMBL" id="QGDD01000001">
    <property type="protein sequence ID" value="PWN04300.1"/>
    <property type="molecule type" value="Genomic_DNA"/>
</dbReference>
<keyword evidence="3" id="KW-0238">DNA-binding</keyword>
<dbReference type="OrthoDB" id="9813987at2"/>
<evidence type="ECO:0000256" key="2">
    <source>
        <dbReference type="ARBA" id="ARBA00023015"/>
    </source>
</evidence>
<keyword evidence="6" id="KW-1185">Reference proteome</keyword>
<evidence type="ECO:0000313" key="5">
    <source>
        <dbReference type="EMBL" id="PWN04300.1"/>
    </source>
</evidence>
<dbReference type="PIRSF" id="PIRSF019455">
    <property type="entry name" value="CopR_AtkY"/>
    <property type="match status" value="1"/>
</dbReference>
<dbReference type="Proteomes" id="UP000245507">
    <property type="component" value="Unassembled WGS sequence"/>
</dbReference>
<evidence type="ECO:0000256" key="3">
    <source>
        <dbReference type="ARBA" id="ARBA00023125"/>
    </source>
</evidence>
<evidence type="ECO:0000256" key="4">
    <source>
        <dbReference type="ARBA" id="ARBA00023163"/>
    </source>
</evidence>
<dbReference type="RefSeq" id="WP_109691807.1">
    <property type="nucleotide sequence ID" value="NZ_QGDD01000001.1"/>
</dbReference>
<comment type="caution">
    <text evidence="5">The sequence shown here is derived from an EMBL/GenBank/DDBJ whole genome shotgun (WGS) entry which is preliminary data.</text>
</comment>
<accession>A0A316TIP3</accession>
<dbReference type="InterPro" id="IPR036388">
    <property type="entry name" value="WH-like_DNA-bd_sf"/>
</dbReference>
<keyword evidence="4" id="KW-0804">Transcription</keyword>
<organism evidence="5 6">
    <name type="scientific">Nocardioides silvaticus</name>
    <dbReference type="NCBI Taxonomy" id="2201891"/>
    <lineage>
        <taxon>Bacteria</taxon>
        <taxon>Bacillati</taxon>
        <taxon>Actinomycetota</taxon>
        <taxon>Actinomycetes</taxon>
        <taxon>Propionibacteriales</taxon>
        <taxon>Nocardioidaceae</taxon>
        <taxon>Nocardioides</taxon>
    </lineage>
</organism>
<gene>
    <name evidence="5" type="ORF">DJ010_01205</name>
</gene>
<dbReference type="GO" id="GO:0045892">
    <property type="term" value="P:negative regulation of DNA-templated transcription"/>
    <property type="evidence" value="ECO:0007669"/>
    <property type="project" value="InterPro"/>
</dbReference>
<dbReference type="InterPro" id="IPR005650">
    <property type="entry name" value="BlaI_family"/>
</dbReference>
<dbReference type="Gene3D" id="6.10.140.850">
    <property type="match status" value="1"/>
</dbReference>
<dbReference type="AlphaFoldDB" id="A0A316TIP3"/>
<proteinExistence type="inferred from homology"/>
<comment type="similarity">
    <text evidence="1">Belongs to the BlaI transcriptional regulatory family.</text>
</comment>
<dbReference type="SUPFAM" id="SSF46785">
    <property type="entry name" value="Winged helix' DNA-binding domain"/>
    <property type="match status" value="1"/>
</dbReference>
<evidence type="ECO:0000256" key="1">
    <source>
        <dbReference type="ARBA" id="ARBA00011046"/>
    </source>
</evidence>
<dbReference type="Pfam" id="PF03965">
    <property type="entry name" value="Penicillinase_R"/>
    <property type="match status" value="1"/>
</dbReference>
<sequence length="130" mass="14898">MKQMGQLEAAVMHRLWDWDRPASVREVVDDLQRERKIAYTTVMTVLDNLHRKGLVHRQKQGRAYVYTAVMSQEDHTASMLEDVLAQTADRGAALLNFVEQLSSEEQVQVRTALAKFSKRGNQSRDPGEKE</sequence>
<dbReference type="InterPro" id="IPR036390">
    <property type="entry name" value="WH_DNA-bd_sf"/>
</dbReference>
<reference evidence="5 6" key="1">
    <citation type="submission" date="2018-05" db="EMBL/GenBank/DDBJ databases">
        <title>Nocardioides silvaticus genome.</title>
        <authorList>
            <person name="Li C."/>
            <person name="Wang G."/>
        </authorList>
    </citation>
    <scope>NUCLEOTIDE SEQUENCE [LARGE SCALE GENOMIC DNA]</scope>
    <source>
        <strain evidence="5 6">CCTCC AB 2018079</strain>
    </source>
</reference>
<dbReference type="GO" id="GO:0003677">
    <property type="term" value="F:DNA binding"/>
    <property type="evidence" value="ECO:0007669"/>
    <property type="project" value="UniProtKB-KW"/>
</dbReference>
<dbReference type="Gene3D" id="1.10.10.10">
    <property type="entry name" value="Winged helix-like DNA-binding domain superfamily/Winged helix DNA-binding domain"/>
    <property type="match status" value="1"/>
</dbReference>